<dbReference type="EMBL" id="LLXL01006850">
    <property type="protein sequence ID" value="PKK55775.1"/>
    <property type="molecule type" value="Genomic_DNA"/>
</dbReference>
<protein>
    <submittedName>
        <fullName evidence="1">Uncharacterized protein</fullName>
    </submittedName>
</protein>
<dbReference type="Proteomes" id="UP000233469">
    <property type="component" value="Unassembled WGS sequence"/>
</dbReference>
<evidence type="ECO:0000313" key="1">
    <source>
        <dbReference type="EMBL" id="PKK55775.1"/>
    </source>
</evidence>
<evidence type="ECO:0000313" key="2">
    <source>
        <dbReference type="Proteomes" id="UP000233469"/>
    </source>
</evidence>
<comment type="caution">
    <text evidence="1">The sequence shown here is derived from an EMBL/GenBank/DDBJ whole genome shotgun (WGS) entry which is preliminary data.</text>
</comment>
<dbReference type="AlphaFoldDB" id="A0A2N1M2D0"/>
<organism evidence="1 2">
    <name type="scientific">Rhizophagus irregularis</name>
    <dbReference type="NCBI Taxonomy" id="588596"/>
    <lineage>
        <taxon>Eukaryota</taxon>
        <taxon>Fungi</taxon>
        <taxon>Fungi incertae sedis</taxon>
        <taxon>Mucoromycota</taxon>
        <taxon>Glomeromycotina</taxon>
        <taxon>Glomeromycetes</taxon>
        <taxon>Glomerales</taxon>
        <taxon>Glomeraceae</taxon>
        <taxon>Rhizophagus</taxon>
    </lineage>
</organism>
<gene>
    <name evidence="1" type="ORF">RhiirC2_801531</name>
</gene>
<reference evidence="1 2" key="2">
    <citation type="submission" date="2017-10" db="EMBL/GenBank/DDBJ databases">
        <title>Extensive intraspecific genome diversity in a model arbuscular mycorrhizal fungus.</title>
        <authorList>
            <person name="Chen E.C.H."/>
            <person name="Morin E."/>
            <person name="Baudet D."/>
            <person name="Noel J."/>
            <person name="Ndikumana S."/>
            <person name="Charron P."/>
            <person name="St-Onge C."/>
            <person name="Giorgi J."/>
            <person name="Grigoriev I.V."/>
            <person name="Roux C."/>
            <person name="Martin F.M."/>
            <person name="Corradi N."/>
        </authorList>
    </citation>
    <scope>NUCLEOTIDE SEQUENCE [LARGE SCALE GENOMIC DNA]</scope>
    <source>
        <strain evidence="1 2">C2</strain>
    </source>
</reference>
<reference evidence="1 2" key="1">
    <citation type="submission" date="2016-04" db="EMBL/GenBank/DDBJ databases">
        <title>Genome analyses suggest a sexual origin of heterokaryosis in a supposedly ancient asexual fungus.</title>
        <authorList>
            <person name="Ropars J."/>
            <person name="Sedzielewska K."/>
            <person name="Noel J."/>
            <person name="Charron P."/>
            <person name="Farinelli L."/>
            <person name="Marton T."/>
            <person name="Kruger M."/>
            <person name="Pelin A."/>
            <person name="Brachmann A."/>
            <person name="Corradi N."/>
        </authorList>
    </citation>
    <scope>NUCLEOTIDE SEQUENCE [LARGE SCALE GENOMIC DNA]</scope>
    <source>
        <strain evidence="1 2">C2</strain>
    </source>
</reference>
<sequence>MEEDWGTTDTGKPNAKKIISLIRVHDKIEKNKENLINIEYLRKHEYRKKLDEREKERKKIMQNLYKEINDKIIEINIRKREIYLEEDIGKMLNRILEKKREKIDMLGLIKRENGRITIEKDKEKLKK</sequence>
<name>A0A2N1M2D0_9GLOM</name>
<proteinExistence type="predicted"/>
<accession>A0A2N1M2D0</accession>